<dbReference type="PROSITE" id="PS51257">
    <property type="entry name" value="PROKAR_LIPOPROTEIN"/>
    <property type="match status" value="1"/>
</dbReference>
<gene>
    <name evidence="3" type="ORF">LCGC14_0125250</name>
</gene>
<dbReference type="PANTHER" id="PTHR22953:SF153">
    <property type="entry name" value="PURPLE ACID PHOSPHATASE"/>
    <property type="match status" value="1"/>
</dbReference>
<reference evidence="3" key="1">
    <citation type="journal article" date="2015" name="Nature">
        <title>Complex archaea that bridge the gap between prokaryotes and eukaryotes.</title>
        <authorList>
            <person name="Spang A."/>
            <person name="Saw J.H."/>
            <person name="Jorgensen S.L."/>
            <person name="Zaremba-Niedzwiedzka K."/>
            <person name="Martijn J."/>
            <person name="Lind A.E."/>
            <person name="van Eijk R."/>
            <person name="Schleper C."/>
            <person name="Guy L."/>
            <person name="Ettema T.J."/>
        </authorList>
    </citation>
    <scope>NUCLEOTIDE SEQUENCE</scope>
</reference>
<proteinExistence type="predicted"/>
<dbReference type="InterPro" id="IPR039331">
    <property type="entry name" value="PAPs-like"/>
</dbReference>
<evidence type="ECO:0000259" key="2">
    <source>
        <dbReference type="Pfam" id="PF00149"/>
    </source>
</evidence>
<dbReference type="PANTHER" id="PTHR22953">
    <property type="entry name" value="ACID PHOSPHATASE RELATED"/>
    <property type="match status" value="1"/>
</dbReference>
<protein>
    <recommendedName>
        <fullName evidence="2">Calcineurin-like phosphoesterase domain-containing protein</fullName>
    </recommendedName>
</protein>
<dbReference type="Pfam" id="PF00149">
    <property type="entry name" value="Metallophos"/>
    <property type="match status" value="1"/>
</dbReference>
<dbReference type="InterPro" id="IPR029052">
    <property type="entry name" value="Metallo-depent_PP-like"/>
</dbReference>
<comment type="caution">
    <text evidence="3">The sequence shown here is derived from an EMBL/GenBank/DDBJ whole genome shotgun (WGS) entry which is preliminary data.</text>
</comment>
<dbReference type="InterPro" id="IPR004843">
    <property type="entry name" value="Calcineurin-like_PHP"/>
</dbReference>
<dbReference type="Gene3D" id="3.60.21.10">
    <property type="match status" value="1"/>
</dbReference>
<evidence type="ECO:0000256" key="1">
    <source>
        <dbReference type="ARBA" id="ARBA00022729"/>
    </source>
</evidence>
<dbReference type="SUPFAM" id="SSF56300">
    <property type="entry name" value="Metallo-dependent phosphatases"/>
    <property type="match status" value="1"/>
</dbReference>
<keyword evidence="1" id="KW-0732">Signal</keyword>
<organism evidence="3">
    <name type="scientific">marine sediment metagenome</name>
    <dbReference type="NCBI Taxonomy" id="412755"/>
    <lineage>
        <taxon>unclassified sequences</taxon>
        <taxon>metagenomes</taxon>
        <taxon>ecological metagenomes</taxon>
    </lineage>
</organism>
<feature type="domain" description="Calcineurin-like phosphoesterase" evidence="2">
    <location>
        <begin position="156"/>
        <end position="416"/>
    </location>
</feature>
<dbReference type="AlphaFoldDB" id="A0A0F9Y745"/>
<dbReference type="GO" id="GO:0003993">
    <property type="term" value="F:acid phosphatase activity"/>
    <property type="evidence" value="ECO:0007669"/>
    <property type="project" value="InterPro"/>
</dbReference>
<dbReference type="EMBL" id="LAZR01000040">
    <property type="protein sequence ID" value="KKO00434.1"/>
    <property type="molecule type" value="Genomic_DNA"/>
</dbReference>
<accession>A0A0F9Y745</accession>
<sequence>MRNILTALRAIVLFGLFLLTGCDEDEEQAASAVEVNSVRALLTDPFLQLPTPHSVNVVWFTNFEGSAHRLDYGQGMTVMAKTTRLSRMMEDASSQQRGKTYETVTSRPVYRHEATATGLVSGERVEYRITSVDETGHELTSDTFTLAATPPRNQPLKILLTSDMQSKVNAPANYQRMVETVGIPDAVFFAGDFVNVPDRASEWFDQVKNNEPAFFPSLQGRNQQLMPTFPYAGGEILQHAPLFGTIGNHEVMGRYQPERETYTLNGAYHDPQPRWYAEIAYEQVKKEVNPKDNPDVRAEWIADHSHNHMSFLEIFSFPDDGSGGEAYYAVSLGDVFLISLNISRIWRSWSVDGQSRTKFVEALAELENPEAWGFGEFMFEQFNAGSDQYQWLSQVLQSDAFRQARYKVVLAHQGAFGLGDNTVPVLADPVMQLVEPDVNGGENVTELPFPISADDWHNKVLPRLSESHRVSWRPQLLRE</sequence>
<evidence type="ECO:0000313" key="3">
    <source>
        <dbReference type="EMBL" id="KKO00434.1"/>
    </source>
</evidence>
<name>A0A0F9Y745_9ZZZZ</name>